<keyword evidence="1" id="KW-0119">Carbohydrate metabolism</keyword>
<keyword evidence="4" id="KW-1185">Reference proteome</keyword>
<dbReference type="EMBL" id="JBHSFI010000005">
    <property type="protein sequence ID" value="MFC4630212.1"/>
    <property type="molecule type" value="Genomic_DNA"/>
</dbReference>
<dbReference type="Pfam" id="PF01261">
    <property type="entry name" value="AP_endonuc_2"/>
    <property type="match status" value="1"/>
</dbReference>
<evidence type="ECO:0000313" key="4">
    <source>
        <dbReference type="Proteomes" id="UP001596011"/>
    </source>
</evidence>
<dbReference type="Proteomes" id="UP001596011">
    <property type="component" value="Unassembled WGS sequence"/>
</dbReference>
<dbReference type="SUPFAM" id="SSF51658">
    <property type="entry name" value="Xylose isomerase-like"/>
    <property type="match status" value="1"/>
</dbReference>
<comment type="caution">
    <text evidence="3">The sequence shown here is derived from an EMBL/GenBank/DDBJ whole genome shotgun (WGS) entry which is preliminary data.</text>
</comment>
<dbReference type="PANTHER" id="PTHR12110">
    <property type="entry name" value="HYDROXYPYRUVATE ISOMERASE"/>
    <property type="match status" value="1"/>
</dbReference>
<dbReference type="GO" id="GO:0016853">
    <property type="term" value="F:isomerase activity"/>
    <property type="evidence" value="ECO:0007669"/>
    <property type="project" value="UniProtKB-KW"/>
</dbReference>
<evidence type="ECO:0000313" key="3">
    <source>
        <dbReference type="EMBL" id="MFC4630212.1"/>
    </source>
</evidence>
<sequence length="317" mass="34627">MKLRADRVALNPIQWVNLKADPSDPDSEDLWLFADPAFRADYPGVLSQVRDAGFAAVMMEVLDTQTLQSYERMVEDTGLVLAPGYASIALPEDHGTLLAPGSAEEVRWYDGIRRKAEESNYFGLDTVFLAPAMSWAPGTRRTLERTAVGADFDAARLDRVIDVLGTAAEVLAAEGVRAGLHNHVGTWIETEDEIERALAAIPASLLGASFDIGHLAWAGIDPVRMLERHADRLVDIHVKDLDLTVAAASRAEPAPYSTVVDRGLFREPGLGDMDLDAVLAALPDRWDGWVMIEVDRASMDPRASADVSRAWVEARLA</sequence>
<accession>A0ABV9HIY5</accession>
<name>A0ABV9HIY5_9MICO</name>
<evidence type="ECO:0000256" key="1">
    <source>
        <dbReference type="ARBA" id="ARBA00023277"/>
    </source>
</evidence>
<evidence type="ECO:0000259" key="2">
    <source>
        <dbReference type="Pfam" id="PF01261"/>
    </source>
</evidence>
<dbReference type="Gene3D" id="3.20.20.150">
    <property type="entry name" value="Divalent-metal-dependent TIM barrel enzymes"/>
    <property type="match status" value="1"/>
</dbReference>
<feature type="domain" description="Xylose isomerase-like TIM barrel" evidence="2">
    <location>
        <begin position="48"/>
        <end position="312"/>
    </location>
</feature>
<dbReference type="InterPro" id="IPR013022">
    <property type="entry name" value="Xyl_isomerase-like_TIM-brl"/>
</dbReference>
<keyword evidence="3" id="KW-0413">Isomerase</keyword>
<organism evidence="3 4">
    <name type="scientific">Promicromonospora alba</name>
    <dbReference type="NCBI Taxonomy" id="1616110"/>
    <lineage>
        <taxon>Bacteria</taxon>
        <taxon>Bacillati</taxon>
        <taxon>Actinomycetota</taxon>
        <taxon>Actinomycetes</taxon>
        <taxon>Micrococcales</taxon>
        <taxon>Promicromonosporaceae</taxon>
        <taxon>Promicromonospora</taxon>
    </lineage>
</organism>
<dbReference type="InterPro" id="IPR036237">
    <property type="entry name" value="Xyl_isomerase-like_sf"/>
</dbReference>
<gene>
    <name evidence="3" type="ORF">ACFO6V_18335</name>
</gene>
<reference evidence="4" key="1">
    <citation type="journal article" date="2019" name="Int. J. Syst. Evol. Microbiol.">
        <title>The Global Catalogue of Microorganisms (GCM) 10K type strain sequencing project: providing services to taxonomists for standard genome sequencing and annotation.</title>
        <authorList>
            <consortium name="The Broad Institute Genomics Platform"/>
            <consortium name="The Broad Institute Genome Sequencing Center for Infectious Disease"/>
            <person name="Wu L."/>
            <person name="Ma J."/>
        </authorList>
    </citation>
    <scope>NUCLEOTIDE SEQUENCE [LARGE SCALE GENOMIC DNA]</scope>
    <source>
        <strain evidence="4">CCUG 42722</strain>
    </source>
</reference>
<dbReference type="InterPro" id="IPR050312">
    <property type="entry name" value="IolE/XylAMocC-like"/>
</dbReference>
<dbReference type="RefSeq" id="WP_377137700.1">
    <property type="nucleotide sequence ID" value="NZ_JBHSFI010000005.1"/>
</dbReference>
<proteinExistence type="predicted"/>
<protein>
    <submittedName>
        <fullName evidence="3">Sugar phosphate isomerase/epimerase family protein</fullName>
    </submittedName>
</protein>